<dbReference type="Gene3D" id="2.120.10.80">
    <property type="entry name" value="Kelch-type beta propeller"/>
    <property type="match status" value="2"/>
</dbReference>
<gene>
    <name evidence="2" type="primary">SKIP25_2</name>
    <name evidence="2" type="ORF">CFP56_027841</name>
</gene>
<dbReference type="SUPFAM" id="SSF81383">
    <property type="entry name" value="F-box domain"/>
    <property type="match status" value="1"/>
</dbReference>
<dbReference type="Proteomes" id="UP000237347">
    <property type="component" value="Unassembled WGS sequence"/>
</dbReference>
<feature type="compositionally biased region" description="Polar residues" evidence="1">
    <location>
        <begin position="1"/>
        <end position="16"/>
    </location>
</feature>
<evidence type="ECO:0000256" key="1">
    <source>
        <dbReference type="SAM" id="MobiDB-lite"/>
    </source>
</evidence>
<proteinExistence type="predicted"/>
<reference evidence="2 3" key="1">
    <citation type="journal article" date="2018" name="Sci. Data">
        <title>The draft genome sequence of cork oak.</title>
        <authorList>
            <person name="Ramos A.M."/>
            <person name="Usie A."/>
            <person name="Barbosa P."/>
            <person name="Barros P.M."/>
            <person name="Capote T."/>
            <person name="Chaves I."/>
            <person name="Simoes F."/>
            <person name="Abreu I."/>
            <person name="Carrasquinho I."/>
            <person name="Faro C."/>
            <person name="Guimaraes J.B."/>
            <person name="Mendonca D."/>
            <person name="Nobrega F."/>
            <person name="Rodrigues L."/>
            <person name="Saibo N.J.M."/>
            <person name="Varela M.C."/>
            <person name="Egas C."/>
            <person name="Matos J."/>
            <person name="Miguel C.M."/>
            <person name="Oliveira M.M."/>
            <person name="Ricardo C.P."/>
            <person name="Goncalves S."/>
        </authorList>
    </citation>
    <scope>NUCLEOTIDE SEQUENCE [LARGE SCALE GENOMIC DNA]</scope>
    <source>
        <strain evidence="3">cv. HL8</strain>
    </source>
</reference>
<dbReference type="EMBL" id="PKMF04000045">
    <property type="protein sequence ID" value="KAK7855454.1"/>
    <property type="molecule type" value="Genomic_DNA"/>
</dbReference>
<evidence type="ECO:0000313" key="3">
    <source>
        <dbReference type="Proteomes" id="UP000237347"/>
    </source>
</evidence>
<dbReference type="PANTHER" id="PTHR47590">
    <property type="entry name" value="F-BOX/KELCH-REPEAT PROTEIN SKIP25"/>
    <property type="match status" value="1"/>
</dbReference>
<feature type="region of interest" description="Disordered" evidence="1">
    <location>
        <begin position="1"/>
        <end position="33"/>
    </location>
</feature>
<comment type="caution">
    <text evidence="2">The sequence shown here is derived from an EMBL/GenBank/DDBJ whole genome shotgun (WGS) entry which is preliminary data.</text>
</comment>
<dbReference type="InterPro" id="IPR015915">
    <property type="entry name" value="Kelch-typ_b-propeller"/>
</dbReference>
<dbReference type="InterPro" id="IPR036047">
    <property type="entry name" value="F-box-like_dom_sf"/>
</dbReference>
<organism evidence="2 3">
    <name type="scientific">Quercus suber</name>
    <name type="common">Cork oak</name>
    <dbReference type="NCBI Taxonomy" id="58331"/>
    <lineage>
        <taxon>Eukaryota</taxon>
        <taxon>Viridiplantae</taxon>
        <taxon>Streptophyta</taxon>
        <taxon>Embryophyta</taxon>
        <taxon>Tracheophyta</taxon>
        <taxon>Spermatophyta</taxon>
        <taxon>Magnoliopsida</taxon>
        <taxon>eudicotyledons</taxon>
        <taxon>Gunneridae</taxon>
        <taxon>Pentapetalae</taxon>
        <taxon>rosids</taxon>
        <taxon>fabids</taxon>
        <taxon>Fagales</taxon>
        <taxon>Fagaceae</taxon>
        <taxon>Quercus</taxon>
    </lineage>
</organism>
<accession>A0AAW0LXY3</accession>
<sequence>MANTFNTSTNSCTAPSTKLKKFTPHNHQQQDEVSLPGLPDHIAQLCLSFVNPTLLYSVCHSWRRLIYSPSFPPFFSLYALLNHSQSSNSNSNSIEFFNFDPISSTWDLLPPPPPPLSVILHHPSFISRNFSIQSVSFSQNLVLLAATTHNFSPALSHPLIFNPLSKTWSFGPRLATPRRWCAAGAVRGAVYVASGVGSHFSNDTARALEKWDHDCHGEWKKKSRLKDARYSRDAIDAVGWRGKLCMVNVKAKEGIVYNVDKDEWEEMPEGMLYGWRGPVAAMDEDVMYVVDEAKGALRKYDHERDLWEEIMESEKLRGAQHVAAAAGKLCVVCGENGIVVVDVLASPGRLWVVDLPNGFEALRSMANTFNTSTNSCTAPSTKLKKFTPHNHQQQDEASLPGLPDHIAQLCLSFVNPTLLYSVCHSWRRLIYSPSFPPFFSLYALLNHSQSSNSNSNSIEFFNFDPISSTWDLLPPPPPPPLSVILHHPSFISRNFSIQSVSFSQNLVLLAATTHNFSPALSHPLIFNPLSKTWSFGPRLATPRRWCAAGAVRGAVYVASGVGSHFSNDTARALEKWDHDCHGEWKKKSRLKDARYSRDAIDAVGWRGKLCMVNVKAKEGIVYNVDKDEWEEMPEGMLYGWRGPVAAMDEDVMYVVDEAKGALRKYDHERDLWEEIMESEKLRGAQHVAAAAGKLCVVCGENGIVVVDVLASPGRLWVVDLPNGFEALRVHILPRMSRPDFDFPAVPSTSME</sequence>
<evidence type="ECO:0000313" key="2">
    <source>
        <dbReference type="EMBL" id="KAK7855454.1"/>
    </source>
</evidence>
<keyword evidence="3" id="KW-1185">Reference proteome</keyword>
<name>A0AAW0LXY3_QUESU</name>
<dbReference type="AlphaFoldDB" id="A0AAW0LXY3"/>
<dbReference type="PANTHER" id="PTHR47590:SF1">
    <property type="entry name" value="F-BOX_KELCH-REPEAT PROTEIN SKIP25"/>
    <property type="match status" value="1"/>
</dbReference>
<protein>
    <submittedName>
        <fullName evidence="2">F-box/kelch-repeat protein skip25</fullName>
    </submittedName>
</protein>
<dbReference type="SUPFAM" id="SSF117281">
    <property type="entry name" value="Kelch motif"/>
    <property type="match status" value="2"/>
</dbReference>